<dbReference type="STRING" id="156994.SAMN04488028_10499"/>
<evidence type="ECO:0000256" key="10">
    <source>
        <dbReference type="ARBA" id="ARBA00022833"/>
    </source>
</evidence>
<keyword evidence="10" id="KW-0862">Zinc</keyword>
<keyword evidence="8" id="KW-0479">Metal-binding</keyword>
<keyword evidence="16" id="KW-1185">Reference proteome</keyword>
<feature type="chain" id="PRO_5009920553" description="Aminopeptidase N" evidence="12">
    <location>
        <begin position="21"/>
        <end position="517"/>
    </location>
</feature>
<evidence type="ECO:0000256" key="6">
    <source>
        <dbReference type="ARBA" id="ARBA00022438"/>
    </source>
</evidence>
<dbReference type="EMBL" id="FRAA01000004">
    <property type="protein sequence ID" value="SHK29561.1"/>
    <property type="molecule type" value="Genomic_DNA"/>
</dbReference>
<dbReference type="PANTHER" id="PTHR11533:SF174">
    <property type="entry name" value="PUROMYCIN-SENSITIVE AMINOPEPTIDASE-RELATED"/>
    <property type="match status" value="1"/>
</dbReference>
<dbReference type="InterPro" id="IPR050344">
    <property type="entry name" value="Peptidase_M1_aminopeptidases"/>
</dbReference>
<dbReference type="InterPro" id="IPR014782">
    <property type="entry name" value="Peptidase_M1_dom"/>
</dbReference>
<evidence type="ECO:0000313" key="15">
    <source>
        <dbReference type="EMBL" id="SHK29561.1"/>
    </source>
</evidence>
<proteinExistence type="inferred from homology"/>
<dbReference type="SUPFAM" id="SSF55486">
    <property type="entry name" value="Metalloproteases ('zincins'), catalytic domain"/>
    <property type="match status" value="1"/>
</dbReference>
<dbReference type="GO" id="GO:0005615">
    <property type="term" value="C:extracellular space"/>
    <property type="evidence" value="ECO:0007669"/>
    <property type="project" value="TreeGrafter"/>
</dbReference>
<dbReference type="Gene3D" id="1.10.390.10">
    <property type="entry name" value="Neutral Protease Domain 2"/>
    <property type="match status" value="1"/>
</dbReference>
<keyword evidence="6" id="KW-0031">Aminopeptidase</keyword>
<dbReference type="GO" id="GO:0005737">
    <property type="term" value="C:cytoplasm"/>
    <property type="evidence" value="ECO:0007669"/>
    <property type="project" value="TreeGrafter"/>
</dbReference>
<dbReference type="GO" id="GO:0016285">
    <property type="term" value="F:alanyl aminopeptidase activity"/>
    <property type="evidence" value="ECO:0007669"/>
    <property type="project" value="UniProtKB-EC"/>
</dbReference>
<keyword evidence="7" id="KW-0645">Protease</keyword>
<dbReference type="Pfam" id="PF01433">
    <property type="entry name" value="Peptidase_M1"/>
    <property type="match status" value="1"/>
</dbReference>
<evidence type="ECO:0000256" key="3">
    <source>
        <dbReference type="ARBA" id="ARBA00010136"/>
    </source>
</evidence>
<dbReference type="GO" id="GO:0016020">
    <property type="term" value="C:membrane"/>
    <property type="evidence" value="ECO:0007669"/>
    <property type="project" value="TreeGrafter"/>
</dbReference>
<evidence type="ECO:0000256" key="11">
    <source>
        <dbReference type="ARBA" id="ARBA00023049"/>
    </source>
</evidence>
<evidence type="ECO:0000256" key="7">
    <source>
        <dbReference type="ARBA" id="ARBA00022670"/>
    </source>
</evidence>
<dbReference type="InterPro" id="IPR045357">
    <property type="entry name" value="Aminopeptidase_N-like_N"/>
</dbReference>
<evidence type="ECO:0000256" key="9">
    <source>
        <dbReference type="ARBA" id="ARBA00022801"/>
    </source>
</evidence>
<dbReference type="PANTHER" id="PTHR11533">
    <property type="entry name" value="PROTEASE M1 ZINC METALLOPROTEASE"/>
    <property type="match status" value="1"/>
</dbReference>
<evidence type="ECO:0000259" key="13">
    <source>
        <dbReference type="Pfam" id="PF01433"/>
    </source>
</evidence>
<comment type="similarity">
    <text evidence="3">Belongs to the peptidase M1 family.</text>
</comment>
<dbReference type="Gene3D" id="2.60.40.1730">
    <property type="entry name" value="tricorn interacting facor f3 domain"/>
    <property type="match status" value="1"/>
</dbReference>
<dbReference type="Pfam" id="PF17900">
    <property type="entry name" value="Peptidase_M1_N"/>
    <property type="match status" value="1"/>
</dbReference>
<feature type="domain" description="Peptidase M1 membrane alanine aminopeptidase" evidence="13">
    <location>
        <begin position="226"/>
        <end position="429"/>
    </location>
</feature>
<evidence type="ECO:0000256" key="4">
    <source>
        <dbReference type="ARBA" id="ARBA00012564"/>
    </source>
</evidence>
<evidence type="ECO:0000256" key="5">
    <source>
        <dbReference type="ARBA" id="ARBA00015611"/>
    </source>
</evidence>
<comment type="catalytic activity">
    <reaction evidence="1">
        <text>Release of an N-terminal amino acid, Xaa-|-Yaa- from a peptide, amide or arylamide. Xaa is preferably Ala, but may be most amino acids including Pro (slow action). When a terminal hydrophobic residue is followed by a prolyl residue, the two may be released as an intact Xaa-Pro dipeptide.</text>
        <dbReference type="EC" id="3.4.11.2"/>
    </reaction>
</comment>
<dbReference type="GO" id="GO:0070006">
    <property type="term" value="F:metalloaminopeptidase activity"/>
    <property type="evidence" value="ECO:0007669"/>
    <property type="project" value="TreeGrafter"/>
</dbReference>
<dbReference type="RefSeq" id="WP_073122711.1">
    <property type="nucleotide sequence ID" value="NZ_FRAA01000004.1"/>
</dbReference>
<gene>
    <name evidence="15" type="ORF">SAMN04488028_10499</name>
</gene>
<feature type="domain" description="Aminopeptidase N-like N-terminal" evidence="14">
    <location>
        <begin position="28"/>
        <end position="192"/>
    </location>
</feature>
<reference evidence="16" key="1">
    <citation type="submission" date="2016-11" db="EMBL/GenBank/DDBJ databases">
        <authorList>
            <person name="Varghese N."/>
            <person name="Submissions S."/>
        </authorList>
    </citation>
    <scope>NUCLEOTIDE SEQUENCE [LARGE SCALE GENOMIC DNA]</scope>
    <source>
        <strain evidence="16">DSM 26134</strain>
    </source>
</reference>
<keyword evidence="9" id="KW-0378">Hydrolase</keyword>
<dbReference type="InterPro" id="IPR027268">
    <property type="entry name" value="Peptidase_M4/M1_CTD_sf"/>
</dbReference>
<evidence type="ECO:0000256" key="12">
    <source>
        <dbReference type="SAM" id="SignalP"/>
    </source>
</evidence>
<evidence type="ECO:0000256" key="1">
    <source>
        <dbReference type="ARBA" id="ARBA00000098"/>
    </source>
</evidence>
<dbReference type="PRINTS" id="PR00756">
    <property type="entry name" value="ALADIPTASE"/>
</dbReference>
<keyword evidence="12" id="KW-0732">Signal</keyword>
<comment type="cofactor">
    <cofactor evidence="2">
        <name>Zn(2+)</name>
        <dbReference type="ChEBI" id="CHEBI:29105"/>
    </cofactor>
</comment>
<name>A0A1M6RAT7_REIAG</name>
<feature type="signal peptide" evidence="12">
    <location>
        <begin position="1"/>
        <end position="20"/>
    </location>
</feature>
<accession>A0A1M6RAT7</accession>
<keyword evidence="11" id="KW-0482">Metalloprotease</keyword>
<dbReference type="EC" id="3.4.11.2" evidence="4"/>
<dbReference type="GO" id="GO:0042277">
    <property type="term" value="F:peptide binding"/>
    <property type="evidence" value="ECO:0007669"/>
    <property type="project" value="TreeGrafter"/>
</dbReference>
<dbReference type="InterPro" id="IPR001930">
    <property type="entry name" value="Peptidase_M1"/>
</dbReference>
<sequence>MFPRSQLLFLVLVLSFHLQAQNSQVDAQHYRFDVTLSDASDTIQCDAQLTLRVAEEVAEVRVDLARTMHVLTVTQGGDTIGFEHDLDVLKLPTGGVSGELTYSVHYRGVPEDGLIISHNKFGDRTFFSDHWPDRAREWLAVIDTPADKATCEFVVTAPIQYDVVSNGHLLSIDTLSAETKTTHWKMDYLIPTKVMAMGAAAFETQQLDSMSRAWLYARSGEQGQNYDFEEAPEVLAFMVEQLGDYPFGKLDHVESTTKFGGMENASCIFYSEKHINGNQDVNGLIAHEVAHQWFGNSASESSWVDVWLSEGFATYYEYLYIQTQYGLDSMKALSDENEERIRNYEEKYPDRAILYPNYDHIFELLNPLSYDKAAWMLRLLSYQVGQDVFAEIVKTYYQSHTYGNATTDEFIAVAEKVSGKDLKYFFHQWLSVPGAPDVRYTWKYKRNTLELSFEQQTTFTYQLMIDVPVQTSNNQVEIRQVFLTQKKQTFKLEEVMIHNAPDLDPLNIIYGRIQEKE</sequence>
<dbReference type="AlphaFoldDB" id="A0A1M6RAT7"/>
<dbReference type="InterPro" id="IPR042097">
    <property type="entry name" value="Aminopeptidase_N-like_N_sf"/>
</dbReference>
<organism evidence="15 16">
    <name type="scientific">Reichenbachiella agariperforans</name>
    <dbReference type="NCBI Taxonomy" id="156994"/>
    <lineage>
        <taxon>Bacteria</taxon>
        <taxon>Pseudomonadati</taxon>
        <taxon>Bacteroidota</taxon>
        <taxon>Cytophagia</taxon>
        <taxon>Cytophagales</taxon>
        <taxon>Reichenbachiellaceae</taxon>
        <taxon>Reichenbachiella</taxon>
    </lineage>
</organism>
<dbReference type="CDD" id="cd09603">
    <property type="entry name" value="M1_APN_like"/>
    <property type="match status" value="1"/>
</dbReference>
<evidence type="ECO:0000256" key="2">
    <source>
        <dbReference type="ARBA" id="ARBA00001947"/>
    </source>
</evidence>
<evidence type="ECO:0000259" key="14">
    <source>
        <dbReference type="Pfam" id="PF17900"/>
    </source>
</evidence>
<dbReference type="Proteomes" id="UP000184474">
    <property type="component" value="Unassembled WGS sequence"/>
</dbReference>
<dbReference type="GO" id="GO:0008270">
    <property type="term" value="F:zinc ion binding"/>
    <property type="evidence" value="ECO:0007669"/>
    <property type="project" value="InterPro"/>
</dbReference>
<evidence type="ECO:0000313" key="16">
    <source>
        <dbReference type="Proteomes" id="UP000184474"/>
    </source>
</evidence>
<dbReference type="GO" id="GO:0006508">
    <property type="term" value="P:proteolysis"/>
    <property type="evidence" value="ECO:0007669"/>
    <property type="project" value="UniProtKB-KW"/>
</dbReference>
<dbReference type="GO" id="GO:0043171">
    <property type="term" value="P:peptide catabolic process"/>
    <property type="evidence" value="ECO:0007669"/>
    <property type="project" value="TreeGrafter"/>
</dbReference>
<evidence type="ECO:0000256" key="8">
    <source>
        <dbReference type="ARBA" id="ARBA00022723"/>
    </source>
</evidence>
<protein>
    <recommendedName>
        <fullName evidence="5">Aminopeptidase N</fullName>
        <ecNumber evidence="4">3.4.11.2</ecNumber>
    </recommendedName>
</protein>
<dbReference type="SUPFAM" id="SSF63737">
    <property type="entry name" value="Leukotriene A4 hydrolase N-terminal domain"/>
    <property type="match status" value="1"/>
</dbReference>